<gene>
    <name evidence="1" type="ORF">GLYMA_04G192700</name>
</gene>
<reference evidence="2" key="2">
    <citation type="submission" date="2018-02" db="UniProtKB">
        <authorList>
            <consortium name="EnsemblPlants"/>
        </authorList>
    </citation>
    <scope>IDENTIFICATION</scope>
    <source>
        <strain evidence="2">Williams 82</strain>
    </source>
</reference>
<proteinExistence type="predicted"/>
<evidence type="ECO:0000313" key="3">
    <source>
        <dbReference type="Proteomes" id="UP000008827"/>
    </source>
</evidence>
<reference evidence="1 2" key="1">
    <citation type="journal article" date="2010" name="Nature">
        <title>Genome sequence of the palaeopolyploid soybean.</title>
        <authorList>
            <person name="Schmutz J."/>
            <person name="Cannon S.B."/>
            <person name="Schlueter J."/>
            <person name="Ma J."/>
            <person name="Mitros T."/>
            <person name="Nelson W."/>
            <person name="Hyten D.L."/>
            <person name="Song Q."/>
            <person name="Thelen J.J."/>
            <person name="Cheng J."/>
            <person name="Xu D."/>
            <person name="Hellsten U."/>
            <person name="May G.D."/>
            <person name="Yu Y."/>
            <person name="Sakurai T."/>
            <person name="Umezawa T."/>
            <person name="Bhattacharyya M.K."/>
            <person name="Sandhu D."/>
            <person name="Valliyodan B."/>
            <person name="Lindquist E."/>
            <person name="Peto M."/>
            <person name="Grant D."/>
            <person name="Shu S."/>
            <person name="Goodstein D."/>
            <person name="Barry K."/>
            <person name="Futrell-Griggs M."/>
            <person name="Abernathy B."/>
            <person name="Du J."/>
            <person name="Tian Z."/>
            <person name="Zhu L."/>
            <person name="Gill N."/>
            <person name="Joshi T."/>
            <person name="Libault M."/>
            <person name="Sethuraman A."/>
            <person name="Zhang X.-C."/>
            <person name="Shinozaki K."/>
            <person name="Nguyen H.T."/>
            <person name="Wing R.A."/>
            <person name="Cregan P."/>
            <person name="Specht J."/>
            <person name="Grimwood J."/>
            <person name="Rokhsar D."/>
            <person name="Stacey G."/>
            <person name="Shoemaker R.C."/>
            <person name="Jackson S.A."/>
        </authorList>
    </citation>
    <scope>NUCLEOTIDE SEQUENCE</scope>
    <source>
        <strain evidence="2">cv. Williams 82</strain>
        <tissue evidence="1">Callus</tissue>
    </source>
</reference>
<dbReference type="AlphaFoldDB" id="A0A0R0KJ74"/>
<dbReference type="EMBL" id="CM000837">
    <property type="protein sequence ID" value="KRH63716.1"/>
    <property type="molecule type" value="Genomic_DNA"/>
</dbReference>
<dbReference type="EnsemblPlants" id="KRH63716">
    <property type="protein sequence ID" value="KRH63716"/>
    <property type="gene ID" value="GLYMA_04G192700"/>
</dbReference>
<name>A0A0R0KJ74_SOYBN</name>
<keyword evidence="3" id="KW-1185">Reference proteome</keyword>
<dbReference type="Gramene" id="KRH63716">
    <property type="protein sequence ID" value="KRH63716"/>
    <property type="gene ID" value="GLYMA_04G192700"/>
</dbReference>
<dbReference type="Proteomes" id="UP000008827">
    <property type="component" value="Chromosome 4"/>
</dbReference>
<organism evidence="1">
    <name type="scientific">Glycine max</name>
    <name type="common">Soybean</name>
    <name type="synonym">Glycine hispida</name>
    <dbReference type="NCBI Taxonomy" id="3847"/>
    <lineage>
        <taxon>Eukaryota</taxon>
        <taxon>Viridiplantae</taxon>
        <taxon>Streptophyta</taxon>
        <taxon>Embryophyta</taxon>
        <taxon>Tracheophyta</taxon>
        <taxon>Spermatophyta</taxon>
        <taxon>Magnoliopsida</taxon>
        <taxon>eudicotyledons</taxon>
        <taxon>Gunneridae</taxon>
        <taxon>Pentapetalae</taxon>
        <taxon>rosids</taxon>
        <taxon>fabids</taxon>
        <taxon>Fabales</taxon>
        <taxon>Fabaceae</taxon>
        <taxon>Papilionoideae</taxon>
        <taxon>50 kb inversion clade</taxon>
        <taxon>NPAAA clade</taxon>
        <taxon>indigoferoid/millettioid clade</taxon>
        <taxon>Phaseoleae</taxon>
        <taxon>Glycine</taxon>
        <taxon>Glycine subgen. Soja</taxon>
    </lineage>
</organism>
<evidence type="ECO:0000313" key="2">
    <source>
        <dbReference type="EnsemblPlants" id="KRH63716"/>
    </source>
</evidence>
<reference evidence="1" key="3">
    <citation type="submission" date="2018-07" db="EMBL/GenBank/DDBJ databases">
        <title>WGS assembly of Glycine max.</title>
        <authorList>
            <person name="Schmutz J."/>
            <person name="Cannon S."/>
            <person name="Schlueter J."/>
            <person name="Ma J."/>
            <person name="Mitros T."/>
            <person name="Nelson W."/>
            <person name="Hyten D."/>
            <person name="Song Q."/>
            <person name="Thelen J."/>
            <person name="Cheng J."/>
            <person name="Xu D."/>
            <person name="Hellsten U."/>
            <person name="May G."/>
            <person name="Yu Y."/>
            <person name="Sakurai T."/>
            <person name="Umezawa T."/>
            <person name="Bhattacharyya M."/>
            <person name="Sandhu D."/>
            <person name="Valliyodan B."/>
            <person name="Lindquist E."/>
            <person name="Peto M."/>
            <person name="Grant D."/>
            <person name="Shu S."/>
            <person name="Goodstein D."/>
            <person name="Barry K."/>
            <person name="Futrell-Griggs M."/>
            <person name="Abernathy B."/>
            <person name="Du J."/>
            <person name="Tian Z."/>
            <person name="Zhu L."/>
            <person name="Gill N."/>
            <person name="Joshi T."/>
            <person name="Libault M."/>
            <person name="Sethuraman A."/>
            <person name="Zhang X."/>
            <person name="Shinozaki K."/>
            <person name="Nguyen H."/>
            <person name="Wing R."/>
            <person name="Cregan P."/>
            <person name="Specht J."/>
            <person name="Grimwood J."/>
            <person name="Rokhsar D."/>
            <person name="Stacey G."/>
            <person name="Shoemaker R."/>
            <person name="Jackson S."/>
        </authorList>
    </citation>
    <scope>NUCLEOTIDE SEQUENCE</scope>
    <source>
        <tissue evidence="1">Callus</tissue>
    </source>
</reference>
<dbReference type="SMR" id="A0A0R0KJ74"/>
<protein>
    <submittedName>
        <fullName evidence="1 2">Uncharacterized protein</fullName>
    </submittedName>
</protein>
<sequence length="39" mass="4596">MLCVEKEYLNMMQITGSIQTHLRDHDVQQGCYNSFVTVY</sequence>
<evidence type="ECO:0000313" key="1">
    <source>
        <dbReference type="EMBL" id="KRH63716.1"/>
    </source>
</evidence>
<dbReference type="InParanoid" id="A0A0R0KJ74"/>
<accession>A0A0R0KJ74</accession>